<keyword evidence="9 12" id="KW-0460">Magnesium</keyword>
<dbReference type="Pfam" id="PF00809">
    <property type="entry name" value="Pterin_bind"/>
    <property type="match status" value="1"/>
</dbReference>
<evidence type="ECO:0000313" key="14">
    <source>
        <dbReference type="EMBL" id="HHF99134.1"/>
    </source>
</evidence>
<evidence type="ECO:0000256" key="6">
    <source>
        <dbReference type="ARBA" id="ARBA00016919"/>
    </source>
</evidence>
<evidence type="ECO:0000256" key="4">
    <source>
        <dbReference type="ARBA" id="ARBA00009503"/>
    </source>
</evidence>
<protein>
    <recommendedName>
        <fullName evidence="6 12">Dihydropteroate synthase</fullName>
        <shortName evidence="12">DHPS</shortName>
        <ecNumber evidence="5 12">2.5.1.15</ecNumber>
    </recommendedName>
    <alternativeName>
        <fullName evidence="11 12">Dihydropteroate pyrophosphorylase</fullName>
    </alternativeName>
</protein>
<comment type="function">
    <text evidence="12">Catalyzes the condensation of para-aminobenzoate (pABA) with 6-hydroxymethyl-7,8-dihydropterin diphosphate (DHPt-PP) to form 7,8-dihydropteroate (H2Pte), the immediate precursor of folate derivatives.</text>
</comment>
<evidence type="ECO:0000256" key="3">
    <source>
        <dbReference type="ARBA" id="ARBA00004763"/>
    </source>
</evidence>
<evidence type="ECO:0000256" key="10">
    <source>
        <dbReference type="ARBA" id="ARBA00022909"/>
    </source>
</evidence>
<evidence type="ECO:0000256" key="12">
    <source>
        <dbReference type="RuleBase" id="RU361205"/>
    </source>
</evidence>
<dbReference type="InterPro" id="IPR045031">
    <property type="entry name" value="DHP_synth-like"/>
</dbReference>
<dbReference type="GO" id="GO:0046654">
    <property type="term" value="P:tetrahydrofolate biosynthetic process"/>
    <property type="evidence" value="ECO:0007669"/>
    <property type="project" value="UniProtKB-UniPathway"/>
</dbReference>
<dbReference type="UniPathway" id="UPA00077">
    <property type="reaction ID" value="UER00156"/>
</dbReference>
<organism evidence="14">
    <name type="scientific">Aerophobetes bacterium</name>
    <dbReference type="NCBI Taxonomy" id="2030807"/>
    <lineage>
        <taxon>Bacteria</taxon>
        <taxon>Candidatus Aerophobota</taxon>
    </lineage>
</organism>
<evidence type="ECO:0000256" key="7">
    <source>
        <dbReference type="ARBA" id="ARBA00022679"/>
    </source>
</evidence>
<dbReference type="PANTHER" id="PTHR20941:SF1">
    <property type="entry name" value="FOLIC ACID SYNTHESIS PROTEIN FOL1"/>
    <property type="match status" value="1"/>
</dbReference>
<dbReference type="InterPro" id="IPR006390">
    <property type="entry name" value="DHP_synth_dom"/>
</dbReference>
<evidence type="ECO:0000256" key="5">
    <source>
        <dbReference type="ARBA" id="ARBA00012458"/>
    </source>
</evidence>
<dbReference type="PROSITE" id="PS50972">
    <property type="entry name" value="PTERIN_BINDING"/>
    <property type="match status" value="1"/>
</dbReference>
<evidence type="ECO:0000256" key="1">
    <source>
        <dbReference type="ARBA" id="ARBA00000012"/>
    </source>
</evidence>
<reference evidence="14" key="1">
    <citation type="journal article" date="2020" name="mSystems">
        <title>Genome- and Community-Level Interaction Insights into Carbon Utilization and Element Cycling Functions of Hydrothermarchaeota in Hydrothermal Sediment.</title>
        <authorList>
            <person name="Zhou Z."/>
            <person name="Liu Y."/>
            <person name="Xu W."/>
            <person name="Pan J."/>
            <person name="Luo Z.H."/>
            <person name="Li M."/>
        </authorList>
    </citation>
    <scope>NUCLEOTIDE SEQUENCE [LARGE SCALE GENOMIC DNA]</scope>
    <source>
        <strain evidence="14">HyVt-92</strain>
    </source>
</reference>
<dbReference type="GO" id="GO:0046656">
    <property type="term" value="P:folic acid biosynthetic process"/>
    <property type="evidence" value="ECO:0007669"/>
    <property type="project" value="UniProtKB-KW"/>
</dbReference>
<dbReference type="GO" id="GO:0005829">
    <property type="term" value="C:cytosol"/>
    <property type="evidence" value="ECO:0007669"/>
    <property type="project" value="TreeGrafter"/>
</dbReference>
<dbReference type="Gene3D" id="3.20.20.20">
    <property type="entry name" value="Dihydropteroate synthase-like"/>
    <property type="match status" value="1"/>
</dbReference>
<dbReference type="PROSITE" id="PS00792">
    <property type="entry name" value="DHPS_1"/>
    <property type="match status" value="1"/>
</dbReference>
<keyword evidence="8 12" id="KW-0479">Metal-binding</keyword>
<dbReference type="NCBIfam" id="TIGR01496">
    <property type="entry name" value="DHPS"/>
    <property type="match status" value="1"/>
</dbReference>
<dbReference type="Proteomes" id="UP000886070">
    <property type="component" value="Unassembled WGS sequence"/>
</dbReference>
<dbReference type="CDD" id="cd00739">
    <property type="entry name" value="DHPS"/>
    <property type="match status" value="1"/>
</dbReference>
<dbReference type="PANTHER" id="PTHR20941">
    <property type="entry name" value="FOLATE SYNTHESIS PROTEINS"/>
    <property type="match status" value="1"/>
</dbReference>
<dbReference type="AlphaFoldDB" id="A0A7V5M0U9"/>
<gene>
    <name evidence="14" type="primary">folP</name>
    <name evidence="14" type="ORF">ENL39_06605</name>
</gene>
<feature type="domain" description="Pterin-binding" evidence="13">
    <location>
        <begin position="20"/>
        <end position="273"/>
    </location>
</feature>
<dbReference type="GO" id="GO:0046872">
    <property type="term" value="F:metal ion binding"/>
    <property type="evidence" value="ECO:0007669"/>
    <property type="project" value="UniProtKB-KW"/>
</dbReference>
<proteinExistence type="inferred from homology"/>
<keyword evidence="10 12" id="KW-0289">Folate biosynthesis</keyword>
<comment type="caution">
    <text evidence="14">The sequence shown here is derived from an EMBL/GenBank/DDBJ whole genome shotgun (WGS) entry which is preliminary data.</text>
</comment>
<name>A0A7V5M0U9_UNCAE</name>
<accession>A0A7V5M0U9</accession>
<keyword evidence="7 12" id="KW-0808">Transferase</keyword>
<dbReference type="InterPro" id="IPR011005">
    <property type="entry name" value="Dihydropteroate_synth-like_sf"/>
</dbReference>
<comment type="cofactor">
    <cofactor evidence="2 12">
        <name>Mg(2+)</name>
        <dbReference type="ChEBI" id="CHEBI:18420"/>
    </cofactor>
</comment>
<evidence type="ECO:0000256" key="11">
    <source>
        <dbReference type="ARBA" id="ARBA00030193"/>
    </source>
</evidence>
<evidence type="ECO:0000259" key="13">
    <source>
        <dbReference type="PROSITE" id="PS50972"/>
    </source>
</evidence>
<evidence type="ECO:0000256" key="2">
    <source>
        <dbReference type="ARBA" id="ARBA00001946"/>
    </source>
</evidence>
<dbReference type="SUPFAM" id="SSF51717">
    <property type="entry name" value="Dihydropteroate synthetase-like"/>
    <property type="match status" value="1"/>
</dbReference>
<evidence type="ECO:0000256" key="9">
    <source>
        <dbReference type="ARBA" id="ARBA00022842"/>
    </source>
</evidence>
<evidence type="ECO:0000256" key="8">
    <source>
        <dbReference type="ARBA" id="ARBA00022723"/>
    </source>
</evidence>
<comment type="pathway">
    <text evidence="3 12">Cofactor biosynthesis; tetrahydrofolate biosynthesis; 7,8-dihydrofolate from 2-amino-4-hydroxy-6-hydroxymethyl-7,8-dihydropteridine diphosphate and 4-aminobenzoate: step 1/2.</text>
</comment>
<dbReference type="PROSITE" id="PS00793">
    <property type="entry name" value="DHPS_2"/>
    <property type="match status" value="1"/>
</dbReference>
<dbReference type="EC" id="2.5.1.15" evidence="5 12"/>
<dbReference type="FunFam" id="3.20.20.20:FF:000006">
    <property type="entry name" value="Dihydropteroate synthase"/>
    <property type="match status" value="1"/>
</dbReference>
<comment type="similarity">
    <text evidence="4 12">Belongs to the DHPS family.</text>
</comment>
<dbReference type="GO" id="GO:0004156">
    <property type="term" value="F:dihydropteroate synthase activity"/>
    <property type="evidence" value="ECO:0007669"/>
    <property type="project" value="UniProtKB-EC"/>
</dbReference>
<comment type="catalytic activity">
    <reaction evidence="1">
        <text>(7,8-dihydropterin-6-yl)methyl diphosphate + 4-aminobenzoate = 7,8-dihydropteroate + diphosphate</text>
        <dbReference type="Rhea" id="RHEA:19949"/>
        <dbReference type="ChEBI" id="CHEBI:17836"/>
        <dbReference type="ChEBI" id="CHEBI:17839"/>
        <dbReference type="ChEBI" id="CHEBI:33019"/>
        <dbReference type="ChEBI" id="CHEBI:72950"/>
        <dbReference type="EC" id="2.5.1.15"/>
    </reaction>
</comment>
<sequence length="283" mass="31845">MSEGFFLNFSSKKIDLEKKVAVMGILNLTPDSFYDGGRYRTEKEILKRVEQMIEEGADIIDIGGESTRPGSDRVSVEEELRRTIPYLRKIRDLFDIPLSIDTYKAKVAKEAIEAGAEMVNDISGLRFDPEMAEVISSKNASVVLMHIKGTPKNMQDNPFYESLMDEIISYLRKSLEIALKAGIDFDRIVIDPGIGFGKTVEHNLFILKNLEELRILRRPILIGVSRKSFIGKVLNLPVEERLFGSLAATSVAVMNGARIVRCHDVRETRQVIDLVDAILKSKV</sequence>
<dbReference type="InterPro" id="IPR000489">
    <property type="entry name" value="Pterin-binding_dom"/>
</dbReference>
<dbReference type="EMBL" id="DRTT01000182">
    <property type="protein sequence ID" value="HHF99134.1"/>
    <property type="molecule type" value="Genomic_DNA"/>
</dbReference>